<evidence type="ECO:0000313" key="2">
    <source>
        <dbReference type="Proteomes" id="UP000431264"/>
    </source>
</evidence>
<dbReference type="AlphaFoldDB" id="A0A6I4II10"/>
<protein>
    <submittedName>
        <fullName evidence="1">Uncharacterized protein</fullName>
    </submittedName>
</protein>
<dbReference type="RefSeq" id="WP_157504227.1">
    <property type="nucleotide sequence ID" value="NZ_VDCZ01000006.1"/>
</dbReference>
<evidence type="ECO:0000313" key="1">
    <source>
        <dbReference type="EMBL" id="MVO09383.1"/>
    </source>
</evidence>
<organism evidence="1 2">
    <name type="scientific">Flavobacterium profundi</name>
    <dbReference type="NCBI Taxonomy" id="1774945"/>
    <lineage>
        <taxon>Bacteria</taxon>
        <taxon>Pseudomonadati</taxon>
        <taxon>Bacteroidota</taxon>
        <taxon>Flavobacteriia</taxon>
        <taxon>Flavobacteriales</taxon>
        <taxon>Flavobacteriaceae</taxon>
        <taxon>Flavobacterium</taxon>
    </lineage>
</organism>
<dbReference type="EMBL" id="WQLW01000006">
    <property type="protein sequence ID" value="MVO09383.1"/>
    <property type="molecule type" value="Genomic_DNA"/>
</dbReference>
<comment type="caution">
    <text evidence="1">The sequence shown here is derived from an EMBL/GenBank/DDBJ whole genome shotgun (WGS) entry which is preliminary data.</text>
</comment>
<gene>
    <name evidence="1" type="ORF">GOQ30_09455</name>
</gene>
<accession>A0A6I4II10</accession>
<keyword evidence="2" id="KW-1185">Reference proteome</keyword>
<dbReference type="OrthoDB" id="8432779at2"/>
<proteinExistence type="predicted"/>
<name>A0A6I4II10_9FLAO</name>
<dbReference type="Proteomes" id="UP000431264">
    <property type="component" value="Unassembled WGS sequence"/>
</dbReference>
<sequence>MLTSINFYLFVQEKEKRLYFTRQEKVGERFKENIFYVPFDVADYT</sequence>
<reference evidence="2" key="1">
    <citation type="submission" date="2019-05" db="EMBL/GenBank/DDBJ databases">
        <title>Flavobacterium profundi sp. nov., isolated from a deep-sea seamount.</title>
        <authorList>
            <person name="Zhang D.-C."/>
        </authorList>
    </citation>
    <scope>NUCLEOTIDE SEQUENCE [LARGE SCALE GENOMIC DNA]</scope>
    <source>
        <strain evidence="2">TP390</strain>
    </source>
</reference>